<dbReference type="CDD" id="cd09281">
    <property type="entry name" value="UPF0066"/>
    <property type="match status" value="1"/>
</dbReference>
<dbReference type="Proteomes" id="UP001254848">
    <property type="component" value="Unassembled WGS sequence"/>
</dbReference>
<dbReference type="Gene3D" id="2.40.30.70">
    <property type="entry name" value="YaeB-like"/>
    <property type="match status" value="1"/>
</dbReference>
<comment type="caution">
    <text evidence="4">The sequence shown here is derived from an EMBL/GenBank/DDBJ whole genome shotgun (WGS) entry which is preliminary data.</text>
</comment>
<dbReference type="PANTHER" id="PTHR12818">
    <property type="entry name" value="TRNA (ADENINE(37)-N6)-METHYLTRANSFERASE"/>
    <property type="match status" value="1"/>
</dbReference>
<reference evidence="4 5" key="1">
    <citation type="submission" date="2023-07" db="EMBL/GenBank/DDBJ databases">
        <title>The novel representative of Negativicutes class, Anaeroselena agilis gen. nov. sp. nov.</title>
        <authorList>
            <person name="Prokofeva M.I."/>
            <person name="Elcheninov A.G."/>
            <person name="Klyukina A."/>
            <person name="Kublanov I.V."/>
            <person name="Frolov E.N."/>
            <person name="Podosokorskaya O.A."/>
        </authorList>
    </citation>
    <scope>NUCLEOTIDE SEQUENCE [LARGE SCALE GENOMIC DNA]</scope>
    <source>
        <strain evidence="4 5">4137-cl</strain>
    </source>
</reference>
<feature type="domain" description="TsaA-like" evidence="3">
    <location>
        <begin position="12"/>
        <end position="141"/>
    </location>
</feature>
<dbReference type="InterPro" id="IPR003814">
    <property type="entry name" value="FmdEsu_dom"/>
</dbReference>
<dbReference type="InterPro" id="IPR040372">
    <property type="entry name" value="YaeB-like"/>
</dbReference>
<evidence type="ECO:0000259" key="3">
    <source>
        <dbReference type="PROSITE" id="PS51668"/>
    </source>
</evidence>
<name>A0ABU3NSH2_9FIRM</name>
<dbReference type="InterPro" id="IPR036413">
    <property type="entry name" value="YaeB-like_sf"/>
</dbReference>
<dbReference type="InterPro" id="IPR036414">
    <property type="entry name" value="YaeB_N_sf"/>
</dbReference>
<protein>
    <submittedName>
        <fullName evidence="4">tRNA (N6-threonylcarbamoyladenosine(37)-N6)-methyltransferase TrmO</fullName>
    </submittedName>
</protein>
<dbReference type="EMBL" id="JAUOZS010000001">
    <property type="protein sequence ID" value="MDT8899764.1"/>
    <property type="molecule type" value="Genomic_DNA"/>
</dbReference>
<keyword evidence="5" id="KW-1185">Reference proteome</keyword>
<accession>A0ABU3NSH2</accession>
<keyword evidence="1" id="KW-0949">S-adenosyl-L-methionine</keyword>
<dbReference type="Pfam" id="PF02663">
    <property type="entry name" value="FmdE"/>
    <property type="match status" value="1"/>
</dbReference>
<dbReference type="SUPFAM" id="SSF143555">
    <property type="entry name" value="FwdE-like"/>
    <property type="match status" value="1"/>
</dbReference>
<dbReference type="NCBIfam" id="TIGR00104">
    <property type="entry name" value="tRNA_TsaA"/>
    <property type="match status" value="1"/>
</dbReference>
<evidence type="ECO:0000256" key="1">
    <source>
        <dbReference type="ARBA" id="ARBA00022691"/>
    </source>
</evidence>
<evidence type="ECO:0000256" key="2">
    <source>
        <dbReference type="ARBA" id="ARBA00033753"/>
    </source>
</evidence>
<sequence>MNDHSFTQVTDIRPVGHVDSRCGKVEDMPLGGLQAMIRLAPDFQPALLRISEHSHIWVLTWFHQADRSVLRVRPSKVNPDLPEYGIFAIRCSSRPNPIALTLVTLDKVDGCDLYVTGLDAVDGTPVLDIKPYYGDDIVFSPLTPHIPARDLTARAANLRKLALRHHGEACLGLELGVRIALLAEEHFGQLHSPALTVAVEGDPCLADVLQGLTRARLANPPRFSYMASPGAGSVMWAQNGRTLRIDIRPDVDLALARSASPAELFRLGAETAPGGER</sequence>
<dbReference type="PANTHER" id="PTHR12818:SF0">
    <property type="entry name" value="TRNA (ADENINE(37)-N6)-METHYLTRANSFERASE"/>
    <property type="match status" value="1"/>
</dbReference>
<dbReference type="SUPFAM" id="SSF118196">
    <property type="entry name" value="YaeB-like"/>
    <property type="match status" value="1"/>
</dbReference>
<dbReference type="PROSITE" id="PS51668">
    <property type="entry name" value="TSAA_2"/>
    <property type="match status" value="1"/>
</dbReference>
<gene>
    <name evidence="4" type="primary">tsaA</name>
    <name evidence="4" type="ORF">Q4T40_00690</name>
</gene>
<evidence type="ECO:0000313" key="4">
    <source>
        <dbReference type="EMBL" id="MDT8899764.1"/>
    </source>
</evidence>
<organism evidence="4 5">
    <name type="scientific">Anaeroselena agilis</name>
    <dbReference type="NCBI Taxonomy" id="3063788"/>
    <lineage>
        <taxon>Bacteria</taxon>
        <taxon>Bacillati</taxon>
        <taxon>Bacillota</taxon>
        <taxon>Negativicutes</taxon>
        <taxon>Acetonemataceae</taxon>
        <taxon>Anaeroselena</taxon>
    </lineage>
</organism>
<proteinExistence type="inferred from homology"/>
<dbReference type="Gene3D" id="3.30.1330.130">
    <property type="match status" value="1"/>
</dbReference>
<dbReference type="InterPro" id="IPR023370">
    <property type="entry name" value="TrmO-like_N"/>
</dbReference>
<evidence type="ECO:0000313" key="5">
    <source>
        <dbReference type="Proteomes" id="UP001254848"/>
    </source>
</evidence>
<dbReference type="RefSeq" id="WP_413778332.1">
    <property type="nucleotide sequence ID" value="NZ_JAUOZS010000001.1"/>
</dbReference>
<dbReference type="Pfam" id="PF01980">
    <property type="entry name" value="TrmO_N"/>
    <property type="match status" value="1"/>
</dbReference>
<comment type="similarity">
    <text evidence="2">Belongs to the tRNA methyltransferase O family.</text>
</comment>